<dbReference type="EMBL" id="FWZX01000011">
    <property type="protein sequence ID" value="SMF32119.1"/>
    <property type="molecule type" value="Genomic_DNA"/>
</dbReference>
<reference evidence="5 6" key="1">
    <citation type="submission" date="2017-04" db="EMBL/GenBank/DDBJ databases">
        <authorList>
            <person name="Afonso C.L."/>
            <person name="Miller P.J."/>
            <person name="Scott M.A."/>
            <person name="Spackman E."/>
            <person name="Goraichik I."/>
            <person name="Dimitrov K.M."/>
            <person name="Suarez D.L."/>
            <person name="Swayne D.E."/>
        </authorList>
    </citation>
    <scope>NUCLEOTIDE SEQUENCE [LARGE SCALE GENOMIC DNA]</scope>
    <source>
        <strain evidence="5 6">USBA 355</strain>
    </source>
</reference>
<dbReference type="GO" id="GO:0050218">
    <property type="term" value="F:propionate-CoA ligase activity"/>
    <property type="evidence" value="ECO:0007669"/>
    <property type="project" value="TreeGrafter"/>
</dbReference>
<name>A0A1Y6C1T9_9PROT</name>
<dbReference type="InterPro" id="IPR000873">
    <property type="entry name" value="AMP-dep_synth/lig_dom"/>
</dbReference>
<dbReference type="RefSeq" id="WP_085123398.1">
    <property type="nucleotide sequence ID" value="NZ_FWZX01000011.1"/>
</dbReference>
<gene>
    <name evidence="5" type="ORF">SAMN05428998_11116</name>
</gene>
<organism evidence="5 6">
    <name type="scientific">Tistlia consotensis USBA 355</name>
    <dbReference type="NCBI Taxonomy" id="560819"/>
    <lineage>
        <taxon>Bacteria</taxon>
        <taxon>Pseudomonadati</taxon>
        <taxon>Pseudomonadota</taxon>
        <taxon>Alphaproteobacteria</taxon>
        <taxon>Rhodospirillales</taxon>
        <taxon>Rhodovibrionaceae</taxon>
        <taxon>Tistlia</taxon>
    </lineage>
</organism>
<evidence type="ECO:0000259" key="2">
    <source>
        <dbReference type="Pfam" id="PF00501"/>
    </source>
</evidence>
<dbReference type="FunFam" id="3.30.300.30:FF:000017">
    <property type="entry name" value="Acyl-CoA synthetase short-chain family member 3"/>
    <property type="match status" value="1"/>
</dbReference>
<sequence>MGKFDEIHARSVADPEGFWGEAAEAIHWSERWDRVLDDSDQPIWRWFRGGKLNTCYNCLDRHVKDGNGERLALIYDSPVTDTVRHYSYRQLRDEVARLAGALAARGVGRGDRVIIYMPMIPETAMAMLACARLGAIHSVVFGGFAASELATRIDDCRPKMILSASCGIEVARVVQYKPLLDAAIMMARHKPERCLILQRPQERCELAPGRDEDWQEAVAGAEPADCVPVEATDPLYILYTSGTTGQPKGIVRDNGGHAVALKWSMQNIYGVEPGEVYWAASDVGWVVGHSYIVYGPLLSGNTTVLYEGKPVGTPDAGAFWRVIEQHGVTTLFTAPTAFRAIRQQDPEAKLLAGYDLAKFRTLFLAGERCDPDTLEWAQKQLKVPVIDHWWQTETGWSIAADCIGIEALPVKPGSPTKAVPGWRLEVLDPDGKPMGPGQVGAIAGRLPMPPGTTPGIWNGRERFVKTYLTNFPGYYETGDAGYIDEEGYVFVMARTDDIINVAGHRLSTGAMEEVLAAHPDVAECAVIGIADALKGQVPVGFLVLSAGVNRPHAEIARECVAMVRDRIGPVAAFKTAIVVQRLPKTRSGKILRRTMRQIADGEDYKLPATIDDPAILEEITQSLGGAGIGRKAG</sequence>
<dbReference type="InterPro" id="IPR042099">
    <property type="entry name" value="ANL_N_sf"/>
</dbReference>
<dbReference type="AlphaFoldDB" id="A0A1Y6C1T9"/>
<dbReference type="FunFam" id="3.40.50.12780:FF:000011">
    <property type="entry name" value="Acetyl-coenzyme A synthetase 2-like, mitochondrial"/>
    <property type="match status" value="1"/>
</dbReference>
<dbReference type="Gene3D" id="3.30.300.30">
    <property type="match status" value="1"/>
</dbReference>
<evidence type="ECO:0000259" key="4">
    <source>
        <dbReference type="Pfam" id="PF16177"/>
    </source>
</evidence>
<dbReference type="Pfam" id="PF16177">
    <property type="entry name" value="ACAS_N"/>
    <property type="match status" value="1"/>
</dbReference>
<feature type="domain" description="AMP-binding enzyme C-terminal" evidence="3">
    <location>
        <begin position="511"/>
        <end position="589"/>
    </location>
</feature>
<comment type="similarity">
    <text evidence="1">Belongs to the ATP-dependent AMP-binding enzyme family.</text>
</comment>
<dbReference type="Pfam" id="PF13193">
    <property type="entry name" value="AMP-binding_C"/>
    <property type="match status" value="1"/>
</dbReference>
<dbReference type="InterPro" id="IPR032387">
    <property type="entry name" value="ACAS_N"/>
</dbReference>
<dbReference type="SUPFAM" id="SSF56801">
    <property type="entry name" value="Acetyl-CoA synthetase-like"/>
    <property type="match status" value="1"/>
</dbReference>
<dbReference type="CDD" id="cd05967">
    <property type="entry name" value="PrpE"/>
    <property type="match status" value="1"/>
</dbReference>
<evidence type="ECO:0000313" key="5">
    <source>
        <dbReference type="EMBL" id="SMF32119.1"/>
    </source>
</evidence>
<dbReference type="PROSITE" id="PS00455">
    <property type="entry name" value="AMP_BINDING"/>
    <property type="match status" value="1"/>
</dbReference>
<evidence type="ECO:0000256" key="1">
    <source>
        <dbReference type="ARBA" id="ARBA00006432"/>
    </source>
</evidence>
<dbReference type="PANTHER" id="PTHR43347:SF3">
    <property type="entry name" value="ACYL-COA SYNTHETASE SHORT-CHAIN FAMILY MEMBER 3, MITOCHONDRIAL"/>
    <property type="match status" value="1"/>
</dbReference>
<feature type="domain" description="AMP-dependent synthetase/ligase" evidence="2">
    <location>
        <begin position="66"/>
        <end position="445"/>
    </location>
</feature>
<dbReference type="PANTHER" id="PTHR43347">
    <property type="entry name" value="ACYL-COA SYNTHETASE"/>
    <property type="match status" value="1"/>
</dbReference>
<keyword evidence="6" id="KW-1185">Reference proteome</keyword>
<accession>A0A1Y6C1T9</accession>
<dbReference type="GO" id="GO:0070013">
    <property type="term" value="C:intracellular organelle lumen"/>
    <property type="evidence" value="ECO:0007669"/>
    <property type="project" value="UniProtKB-ARBA"/>
</dbReference>
<dbReference type="InterPro" id="IPR045851">
    <property type="entry name" value="AMP-bd_C_sf"/>
</dbReference>
<evidence type="ECO:0000259" key="3">
    <source>
        <dbReference type="Pfam" id="PF13193"/>
    </source>
</evidence>
<dbReference type="STRING" id="560819.SAMN05428998_11116"/>
<evidence type="ECO:0000313" key="6">
    <source>
        <dbReference type="Proteomes" id="UP000192917"/>
    </source>
</evidence>
<feature type="domain" description="Acetyl-coenzyme A synthetase N-terminal" evidence="4">
    <location>
        <begin position="5"/>
        <end position="58"/>
    </location>
</feature>
<proteinExistence type="inferred from homology"/>
<dbReference type="InterPro" id="IPR025110">
    <property type="entry name" value="AMP-bd_C"/>
</dbReference>
<protein>
    <submittedName>
        <fullName evidence="5">Propionyl-CoA synthetase</fullName>
    </submittedName>
</protein>
<dbReference type="Proteomes" id="UP000192917">
    <property type="component" value="Unassembled WGS sequence"/>
</dbReference>
<dbReference type="InterPro" id="IPR020845">
    <property type="entry name" value="AMP-binding_CS"/>
</dbReference>
<dbReference type="Pfam" id="PF00501">
    <property type="entry name" value="AMP-binding"/>
    <property type="match status" value="1"/>
</dbReference>
<dbReference type="Gene3D" id="3.40.50.12780">
    <property type="entry name" value="N-terminal domain of ligase-like"/>
    <property type="match status" value="1"/>
</dbReference>